<evidence type="ECO:0000256" key="4">
    <source>
        <dbReference type="ARBA" id="ARBA00022553"/>
    </source>
</evidence>
<dbReference type="SUPFAM" id="SSF46689">
    <property type="entry name" value="Homeodomain-like"/>
    <property type="match status" value="2"/>
</dbReference>
<comment type="subcellular location">
    <subcellularLocation>
        <location evidence="1">Cytoplasm</location>
    </subcellularLocation>
</comment>
<evidence type="ECO:0000259" key="12">
    <source>
        <dbReference type="PROSITE" id="PS50110"/>
    </source>
</evidence>
<keyword evidence="5" id="KW-0902">Two-component regulatory system</keyword>
<reference evidence="13 14" key="1">
    <citation type="submission" date="2015-09" db="EMBL/GenBank/DDBJ databases">
        <authorList>
            <consortium name="Pathogen Informatics"/>
        </authorList>
    </citation>
    <scope>NUCLEOTIDE SEQUENCE [LARGE SCALE GENOMIC DNA]</scope>
    <source>
        <strain evidence="13 14">2789STDY5608891</strain>
    </source>
</reference>
<dbReference type="InterPro" id="IPR018060">
    <property type="entry name" value="HTH_AraC"/>
</dbReference>
<keyword evidence="6" id="KW-0805">Transcription regulation</keyword>
<dbReference type="InterPro" id="IPR051552">
    <property type="entry name" value="HptR"/>
</dbReference>
<comment type="function">
    <text evidence="9">May play the central regulatory role in sporulation. It may be an element of the effector pathway responsible for the activation of sporulation genes in response to nutritional stress. Spo0A may act in concert with spo0H (a sigma factor) to control the expression of some genes that are critical to the sporulation process.</text>
</comment>
<dbReference type="STRING" id="39490.ERS852448_00231"/>
<dbReference type="SMART" id="SM00448">
    <property type="entry name" value="REC"/>
    <property type="match status" value="1"/>
</dbReference>
<dbReference type="Pfam" id="PF12833">
    <property type="entry name" value="HTH_18"/>
    <property type="match status" value="1"/>
</dbReference>
<evidence type="ECO:0000256" key="8">
    <source>
        <dbReference type="ARBA" id="ARBA00023163"/>
    </source>
</evidence>
<evidence type="ECO:0000256" key="10">
    <source>
        <dbReference type="PROSITE-ProRule" id="PRU00169"/>
    </source>
</evidence>
<gene>
    <name evidence="13" type="primary">araC_1</name>
    <name evidence="13" type="ORF">ERS852448_00231</name>
</gene>
<keyword evidence="3" id="KW-0963">Cytoplasm</keyword>
<dbReference type="InterPro" id="IPR001789">
    <property type="entry name" value="Sig_transdc_resp-reg_receiver"/>
</dbReference>
<dbReference type="PROSITE" id="PS00041">
    <property type="entry name" value="HTH_ARAC_FAMILY_1"/>
    <property type="match status" value="1"/>
</dbReference>
<dbReference type="Proteomes" id="UP000095492">
    <property type="component" value="Unassembled WGS sequence"/>
</dbReference>
<dbReference type="PROSITE" id="PS01124">
    <property type="entry name" value="HTH_ARAC_FAMILY_2"/>
    <property type="match status" value="1"/>
</dbReference>
<feature type="domain" description="Response regulatory" evidence="12">
    <location>
        <begin position="3"/>
        <end position="120"/>
    </location>
</feature>
<feature type="domain" description="HTH araC/xylS-type" evidence="11">
    <location>
        <begin position="427"/>
        <end position="525"/>
    </location>
</feature>
<dbReference type="PROSITE" id="PS50110">
    <property type="entry name" value="RESPONSE_REGULATORY"/>
    <property type="match status" value="1"/>
</dbReference>
<dbReference type="InterPro" id="IPR011006">
    <property type="entry name" value="CheY-like_superfamily"/>
</dbReference>
<dbReference type="Pfam" id="PF00072">
    <property type="entry name" value="Response_reg"/>
    <property type="match status" value="1"/>
</dbReference>
<feature type="modified residue" description="4-aspartylphosphate" evidence="10">
    <location>
        <position position="55"/>
    </location>
</feature>
<dbReference type="SUPFAM" id="SSF52172">
    <property type="entry name" value="CheY-like"/>
    <property type="match status" value="1"/>
</dbReference>
<dbReference type="PANTHER" id="PTHR42713:SF3">
    <property type="entry name" value="TRANSCRIPTIONAL REGULATORY PROTEIN HPTR"/>
    <property type="match status" value="1"/>
</dbReference>
<evidence type="ECO:0000256" key="2">
    <source>
        <dbReference type="ARBA" id="ARBA00018672"/>
    </source>
</evidence>
<sequence length="526" mass="61213">MYRLLLLDDEEIVTRGIQKVFDLEKSGFQVVGVFQNPQKALESLPGLQPDLMITDIKMPQMSGLDFAAEAKQLLPESEIVILSGYGDFGFAQSAVKIGVSDYLLKPIKKDDFQQMLDTMHAKLEEKKTQKQQADNMALLLQNSYTELKNRFFLSLAEDNVFDEKLYQTLQKHHTMDVFDTDFLLVKVDFDQAYLHGDYMSEIGKLIQDSEGKFADFGFVEAFLSDESLYFYVYNMKASDEEMIRQETRLLVEEKRQKGIQLVCGISHMYHGIRELFRARNDCIRRIFMQRANIDEHSAANPIQTDEINVHMPYEEIETLFHMITTGEMEGLPYILRKIYELPEDNIPILLLDYSCSVTFLILLRVYQLQFKFGLDQQIVSHRELDLRVLKREYPSMEIQRNLVEKKLLTVAEQIAVQEMAAPSKMIRAALDYINEHFHENISLMDVAENINISKNYLCDIFKKELGVTFINYVTNLRIEKAKEYLTGTDMKMYEVSNAVGYNDYAYFSQIFKKHTGKTLSSYRKKK</sequence>
<dbReference type="GeneID" id="42786426"/>
<evidence type="ECO:0000256" key="1">
    <source>
        <dbReference type="ARBA" id="ARBA00004496"/>
    </source>
</evidence>
<dbReference type="EMBL" id="CYYA01000001">
    <property type="protein sequence ID" value="CUM73349.1"/>
    <property type="molecule type" value="Genomic_DNA"/>
</dbReference>
<accession>A0A173R6V8</accession>
<protein>
    <recommendedName>
        <fullName evidence="2">Stage 0 sporulation protein A homolog</fullName>
    </recommendedName>
</protein>
<dbReference type="RefSeq" id="WP_021738985.1">
    <property type="nucleotide sequence ID" value="NZ_CABKSU010000049.1"/>
</dbReference>
<evidence type="ECO:0000256" key="6">
    <source>
        <dbReference type="ARBA" id="ARBA00023015"/>
    </source>
</evidence>
<evidence type="ECO:0000313" key="14">
    <source>
        <dbReference type="Proteomes" id="UP000095492"/>
    </source>
</evidence>
<dbReference type="PANTHER" id="PTHR42713">
    <property type="entry name" value="HISTIDINE KINASE-RELATED"/>
    <property type="match status" value="1"/>
</dbReference>
<dbReference type="GO" id="GO:0000160">
    <property type="term" value="P:phosphorelay signal transduction system"/>
    <property type="evidence" value="ECO:0007669"/>
    <property type="project" value="UniProtKB-KW"/>
</dbReference>
<dbReference type="Gene3D" id="3.40.50.2300">
    <property type="match status" value="1"/>
</dbReference>
<keyword evidence="8" id="KW-0804">Transcription</keyword>
<dbReference type="AlphaFoldDB" id="A0A173R6V8"/>
<dbReference type="GO" id="GO:0003700">
    <property type="term" value="F:DNA-binding transcription factor activity"/>
    <property type="evidence" value="ECO:0007669"/>
    <property type="project" value="InterPro"/>
</dbReference>
<dbReference type="InterPro" id="IPR018062">
    <property type="entry name" value="HTH_AraC-typ_CS"/>
</dbReference>
<evidence type="ECO:0000256" key="3">
    <source>
        <dbReference type="ARBA" id="ARBA00022490"/>
    </source>
</evidence>
<name>A0A173R6V8_EUBRA</name>
<keyword evidence="4 10" id="KW-0597">Phosphoprotein</keyword>
<proteinExistence type="predicted"/>
<evidence type="ECO:0000259" key="11">
    <source>
        <dbReference type="PROSITE" id="PS01124"/>
    </source>
</evidence>
<evidence type="ECO:0000256" key="5">
    <source>
        <dbReference type="ARBA" id="ARBA00023012"/>
    </source>
</evidence>
<dbReference type="GO" id="GO:0005737">
    <property type="term" value="C:cytoplasm"/>
    <property type="evidence" value="ECO:0007669"/>
    <property type="project" value="UniProtKB-SubCell"/>
</dbReference>
<dbReference type="OrthoDB" id="9794370at2"/>
<evidence type="ECO:0000256" key="7">
    <source>
        <dbReference type="ARBA" id="ARBA00023125"/>
    </source>
</evidence>
<dbReference type="SMART" id="SM00342">
    <property type="entry name" value="HTH_ARAC"/>
    <property type="match status" value="1"/>
</dbReference>
<dbReference type="CDD" id="cd17536">
    <property type="entry name" value="REC_YesN-like"/>
    <property type="match status" value="1"/>
</dbReference>
<dbReference type="Gene3D" id="1.10.10.60">
    <property type="entry name" value="Homeodomain-like"/>
    <property type="match status" value="2"/>
</dbReference>
<evidence type="ECO:0000313" key="13">
    <source>
        <dbReference type="EMBL" id="CUM73349.1"/>
    </source>
</evidence>
<dbReference type="GO" id="GO:0043565">
    <property type="term" value="F:sequence-specific DNA binding"/>
    <property type="evidence" value="ECO:0007669"/>
    <property type="project" value="InterPro"/>
</dbReference>
<dbReference type="InterPro" id="IPR009057">
    <property type="entry name" value="Homeodomain-like_sf"/>
</dbReference>
<evidence type="ECO:0000256" key="9">
    <source>
        <dbReference type="ARBA" id="ARBA00024867"/>
    </source>
</evidence>
<keyword evidence="7" id="KW-0238">DNA-binding</keyword>
<organism evidence="13 14">
    <name type="scientific">Eubacterium ramulus</name>
    <dbReference type="NCBI Taxonomy" id="39490"/>
    <lineage>
        <taxon>Bacteria</taxon>
        <taxon>Bacillati</taxon>
        <taxon>Bacillota</taxon>
        <taxon>Clostridia</taxon>
        <taxon>Eubacteriales</taxon>
        <taxon>Eubacteriaceae</taxon>
        <taxon>Eubacterium</taxon>
    </lineage>
</organism>